<dbReference type="RefSeq" id="WP_141779818.1">
    <property type="nucleotide sequence ID" value="NZ_VFOV01000001.1"/>
</dbReference>
<evidence type="ECO:0000313" key="3">
    <source>
        <dbReference type="Proteomes" id="UP000320209"/>
    </source>
</evidence>
<keyword evidence="1" id="KW-0472">Membrane</keyword>
<dbReference type="EMBL" id="VFOV01000001">
    <property type="protein sequence ID" value="TQL67759.1"/>
    <property type="molecule type" value="Genomic_DNA"/>
</dbReference>
<comment type="caution">
    <text evidence="2">The sequence shown here is derived from an EMBL/GenBank/DDBJ whole genome shotgun (WGS) entry which is preliminary data.</text>
</comment>
<evidence type="ECO:0000313" key="2">
    <source>
        <dbReference type="EMBL" id="TQL67759.1"/>
    </source>
</evidence>
<organism evidence="2 3">
    <name type="scientific">Nocardioides albertanoniae</name>
    <dbReference type="NCBI Taxonomy" id="1175486"/>
    <lineage>
        <taxon>Bacteria</taxon>
        <taxon>Bacillati</taxon>
        <taxon>Actinomycetota</taxon>
        <taxon>Actinomycetes</taxon>
        <taxon>Propionibacteriales</taxon>
        <taxon>Nocardioidaceae</taxon>
        <taxon>Nocardioides</taxon>
    </lineage>
</organism>
<dbReference type="AlphaFoldDB" id="A0A543A587"/>
<accession>A0A543A587</accession>
<feature type="transmembrane region" description="Helical" evidence="1">
    <location>
        <begin position="50"/>
        <end position="74"/>
    </location>
</feature>
<keyword evidence="3" id="KW-1185">Reference proteome</keyword>
<feature type="transmembrane region" description="Helical" evidence="1">
    <location>
        <begin position="86"/>
        <end position="108"/>
    </location>
</feature>
<proteinExistence type="predicted"/>
<feature type="transmembrane region" description="Helical" evidence="1">
    <location>
        <begin position="12"/>
        <end position="38"/>
    </location>
</feature>
<name>A0A543A587_9ACTN</name>
<feature type="transmembrane region" description="Helical" evidence="1">
    <location>
        <begin position="120"/>
        <end position="142"/>
    </location>
</feature>
<sequence length="159" mass="15297">MSLPVIAFRTASFALAAVIAWLAYPVLTALVYIGLLLVSATGDTGPGGPLAGPVLILLGAVAGIVCVAVAVPAAIAARAVGGPKGVVAGAAVLIFLSGGSTGLAWLLFDLAGNPLTAAAILLAAATPAALVLALSDVVVGLVTRLPGRARAASGRAAEV</sequence>
<dbReference type="Proteomes" id="UP000320209">
    <property type="component" value="Unassembled WGS sequence"/>
</dbReference>
<protein>
    <submittedName>
        <fullName evidence="2">Uncharacterized protein</fullName>
    </submittedName>
</protein>
<keyword evidence="1" id="KW-0812">Transmembrane</keyword>
<keyword evidence="1" id="KW-1133">Transmembrane helix</keyword>
<reference evidence="2 3" key="1">
    <citation type="submission" date="2019-06" db="EMBL/GenBank/DDBJ databases">
        <title>Sequencing the genomes of 1000 actinobacteria strains.</title>
        <authorList>
            <person name="Klenk H.-P."/>
        </authorList>
    </citation>
    <scope>NUCLEOTIDE SEQUENCE [LARGE SCALE GENOMIC DNA]</scope>
    <source>
        <strain evidence="2 3">DSM 25218</strain>
    </source>
</reference>
<gene>
    <name evidence="2" type="ORF">FB381_1641</name>
</gene>
<evidence type="ECO:0000256" key="1">
    <source>
        <dbReference type="SAM" id="Phobius"/>
    </source>
</evidence>